<protein>
    <submittedName>
        <fullName evidence="2">Uncharacterized protein</fullName>
    </submittedName>
</protein>
<accession>A0A0W0F7I7</accession>
<feature type="transmembrane region" description="Helical" evidence="1">
    <location>
        <begin position="141"/>
        <end position="165"/>
    </location>
</feature>
<feature type="transmembrane region" description="Helical" evidence="1">
    <location>
        <begin position="12"/>
        <end position="35"/>
    </location>
</feature>
<proteinExistence type="predicted"/>
<dbReference type="EMBL" id="LATX01002243">
    <property type="protein sequence ID" value="KTB32236.1"/>
    <property type="molecule type" value="Genomic_DNA"/>
</dbReference>
<name>A0A0W0F7I7_MONRR</name>
<reference evidence="2 3" key="1">
    <citation type="submission" date="2015-12" db="EMBL/GenBank/DDBJ databases">
        <title>Draft genome sequence of Moniliophthora roreri, the causal agent of frosty pod rot of cacao.</title>
        <authorList>
            <person name="Aime M.C."/>
            <person name="Diaz-Valderrama J.R."/>
            <person name="Kijpornyongpan T."/>
            <person name="Phillips-Mora W."/>
        </authorList>
    </citation>
    <scope>NUCLEOTIDE SEQUENCE [LARGE SCALE GENOMIC DNA]</scope>
    <source>
        <strain evidence="2 3">MCA 2952</strain>
    </source>
</reference>
<keyword evidence="1" id="KW-0472">Membrane</keyword>
<dbReference type="PANTHER" id="PTHR40465">
    <property type="entry name" value="CHROMOSOME 1, WHOLE GENOME SHOTGUN SEQUENCE"/>
    <property type="match status" value="1"/>
</dbReference>
<dbReference type="AlphaFoldDB" id="A0A0W0F7I7"/>
<comment type="caution">
    <text evidence="2">The sequence shown here is derived from an EMBL/GenBank/DDBJ whole genome shotgun (WGS) entry which is preliminary data.</text>
</comment>
<organism evidence="2 3">
    <name type="scientific">Moniliophthora roreri</name>
    <name type="common">Frosty pod rot fungus</name>
    <name type="synonym">Monilia roreri</name>
    <dbReference type="NCBI Taxonomy" id="221103"/>
    <lineage>
        <taxon>Eukaryota</taxon>
        <taxon>Fungi</taxon>
        <taxon>Dikarya</taxon>
        <taxon>Basidiomycota</taxon>
        <taxon>Agaricomycotina</taxon>
        <taxon>Agaricomycetes</taxon>
        <taxon>Agaricomycetidae</taxon>
        <taxon>Agaricales</taxon>
        <taxon>Marasmiineae</taxon>
        <taxon>Marasmiaceae</taxon>
        <taxon>Moniliophthora</taxon>
    </lineage>
</organism>
<evidence type="ECO:0000313" key="2">
    <source>
        <dbReference type="EMBL" id="KTB32236.1"/>
    </source>
</evidence>
<evidence type="ECO:0000256" key="1">
    <source>
        <dbReference type="SAM" id="Phobius"/>
    </source>
</evidence>
<dbReference type="PANTHER" id="PTHR40465:SF1">
    <property type="entry name" value="DUF6534 DOMAIN-CONTAINING PROTEIN"/>
    <property type="match status" value="1"/>
</dbReference>
<dbReference type="Proteomes" id="UP000054988">
    <property type="component" value="Unassembled WGS sequence"/>
</dbReference>
<evidence type="ECO:0000313" key="3">
    <source>
        <dbReference type="Proteomes" id="UP000054988"/>
    </source>
</evidence>
<keyword evidence="1" id="KW-1133">Transmembrane helix</keyword>
<feature type="transmembrane region" description="Helical" evidence="1">
    <location>
        <begin position="107"/>
        <end position="129"/>
    </location>
</feature>
<gene>
    <name evidence="2" type="ORF">WG66_15185</name>
</gene>
<sequence>MPLNDQDESLGGLLVGTWVNTYFFMTGLILCYRYFAEYRNDPMWLKLMVVIILAVDLTSTTNHCVCVYLYGITYWGDKEYLNSQHWPMPKHLITTEVSAWIVSKSRYILVLLVIFSMSGMAGSIATAVITTQHPGYEGRGIVRVPVTIWLGLSAVTDVSITAILIRTLQRVKTDFWKTRNLIKRLTTLAISYRWDLREL</sequence>
<keyword evidence="1" id="KW-0812">Transmembrane</keyword>